<dbReference type="EMBL" id="FWXS01000008">
    <property type="protein sequence ID" value="SMC79525.1"/>
    <property type="molecule type" value="Genomic_DNA"/>
</dbReference>
<keyword evidence="2" id="KW-1185">Reference proteome</keyword>
<dbReference type="Proteomes" id="UP000192393">
    <property type="component" value="Unassembled WGS sequence"/>
</dbReference>
<reference evidence="1 2" key="1">
    <citation type="submission" date="2017-04" db="EMBL/GenBank/DDBJ databases">
        <authorList>
            <person name="Afonso C.L."/>
            <person name="Miller P.J."/>
            <person name="Scott M.A."/>
            <person name="Spackman E."/>
            <person name="Goraichik I."/>
            <person name="Dimitrov K.M."/>
            <person name="Suarez D.L."/>
            <person name="Swayne D.E."/>
        </authorList>
    </citation>
    <scope>NUCLEOTIDE SEQUENCE [LARGE SCALE GENOMIC DNA]</scope>
    <source>
        <strain evidence="1 2">CGMCC 1.12708</strain>
    </source>
</reference>
<dbReference type="STRING" id="1434700.SAMN06296427_10895"/>
<accession>A0A1W2C2R9</accession>
<dbReference type="AlphaFoldDB" id="A0A1W2C2R9"/>
<proteinExistence type="predicted"/>
<organism evidence="1 2">
    <name type="scientific">Moheibacter sediminis</name>
    <dbReference type="NCBI Taxonomy" id="1434700"/>
    <lineage>
        <taxon>Bacteria</taxon>
        <taxon>Pseudomonadati</taxon>
        <taxon>Bacteroidota</taxon>
        <taxon>Flavobacteriia</taxon>
        <taxon>Flavobacteriales</taxon>
        <taxon>Weeksellaceae</taxon>
        <taxon>Moheibacter</taxon>
    </lineage>
</organism>
<protein>
    <submittedName>
        <fullName evidence="1">Uncharacterized protein</fullName>
    </submittedName>
</protein>
<evidence type="ECO:0000313" key="2">
    <source>
        <dbReference type="Proteomes" id="UP000192393"/>
    </source>
</evidence>
<name>A0A1W2C2R9_9FLAO</name>
<evidence type="ECO:0000313" key="1">
    <source>
        <dbReference type="EMBL" id="SMC79525.1"/>
    </source>
</evidence>
<gene>
    <name evidence="1" type="ORF">SAMN06296427_10895</name>
</gene>
<sequence length="245" mass="26765">MKLNTLLIFIFLFNLTLGQVKITSGASTISNAQLEVVGDNLQSPVKLENVLMGRGNYISVNSSGEIIKTNHRHLSSFIMPTIVSSAPLTVNDYTGFGLYHYDDIYDASKWHLIPGLNSSIDIEFDNNIIDIDIEGTVQMGSIDFDTGEYISYGIGIFVNDHLVAARVFNLRGTANNNESMKWEVHGQVENLAIGSNDVKVAINKRGRSGTFTGDFVVAGSSTAPSTTPNLNSFQSKAYLQVKGNY</sequence>